<dbReference type="InterPro" id="IPR011992">
    <property type="entry name" value="EF-hand-dom_pair"/>
</dbReference>
<dbReference type="Proteomes" id="UP001071777">
    <property type="component" value="Unassembled WGS sequence"/>
</dbReference>
<name>A0ABQ8P6S2_9CRYT</name>
<evidence type="ECO:0000313" key="2">
    <source>
        <dbReference type="EMBL" id="KAJ1610427.1"/>
    </source>
</evidence>
<dbReference type="PROSITE" id="PS50222">
    <property type="entry name" value="EF_HAND_2"/>
    <property type="match status" value="1"/>
</dbReference>
<organism evidence="2 3">
    <name type="scientific">Cryptosporidium canis</name>
    <dbReference type="NCBI Taxonomy" id="195482"/>
    <lineage>
        <taxon>Eukaryota</taxon>
        <taxon>Sar</taxon>
        <taxon>Alveolata</taxon>
        <taxon>Apicomplexa</taxon>
        <taxon>Conoidasida</taxon>
        <taxon>Coccidia</taxon>
        <taxon>Eucoccidiorida</taxon>
        <taxon>Eimeriorina</taxon>
        <taxon>Cryptosporidiidae</taxon>
        <taxon>Cryptosporidium</taxon>
    </lineage>
</organism>
<evidence type="ECO:0000259" key="1">
    <source>
        <dbReference type="PROSITE" id="PS50222"/>
    </source>
</evidence>
<dbReference type="Gene3D" id="1.10.238.10">
    <property type="entry name" value="EF-hand"/>
    <property type="match status" value="1"/>
</dbReference>
<dbReference type="InterPro" id="IPR002048">
    <property type="entry name" value="EF_hand_dom"/>
</dbReference>
<keyword evidence="3" id="KW-1185">Reference proteome</keyword>
<proteinExistence type="predicted"/>
<evidence type="ECO:0000313" key="3">
    <source>
        <dbReference type="Proteomes" id="UP001071777"/>
    </source>
</evidence>
<dbReference type="EMBL" id="JAPCXB010000070">
    <property type="protein sequence ID" value="KAJ1610427.1"/>
    <property type="molecule type" value="Genomic_DNA"/>
</dbReference>
<sequence>MVLGEVSGLSKPRVSFNDSLNIDELRQFFRIVDREKTGRVSEEKIIHMLNAMGVQLTRRDKLAIRAESSERGTYSVQDLIKIGEVVYNDRIIARDLVQSLQSISDGKDTISSSELKKHLLKIGSMMKLTAEEVDCILNDIGESNINIYDFVSYCISE</sequence>
<gene>
    <name evidence="2" type="ORF">OJ252_1935</name>
</gene>
<reference evidence="2" key="1">
    <citation type="submission" date="2022-10" db="EMBL/GenBank/DDBJ databases">
        <title>Adaptive evolution leads to modifications in subtelomeric GC content in a zoonotic Cryptosporidium species.</title>
        <authorList>
            <person name="Li J."/>
            <person name="Feng Y."/>
            <person name="Xiao L."/>
        </authorList>
    </citation>
    <scope>NUCLEOTIDE SEQUENCE</scope>
    <source>
        <strain evidence="2">25894</strain>
    </source>
</reference>
<accession>A0ABQ8P6S2</accession>
<dbReference type="SUPFAM" id="SSF47473">
    <property type="entry name" value="EF-hand"/>
    <property type="match status" value="1"/>
</dbReference>
<comment type="caution">
    <text evidence="2">The sequence shown here is derived from an EMBL/GenBank/DDBJ whole genome shotgun (WGS) entry which is preliminary data.</text>
</comment>
<feature type="domain" description="EF-hand" evidence="1">
    <location>
        <begin position="20"/>
        <end position="55"/>
    </location>
</feature>
<protein>
    <recommendedName>
        <fullName evidence="1">EF-hand domain-containing protein</fullName>
    </recommendedName>
</protein>